<keyword evidence="5 10" id="KW-1133">Transmembrane helix</keyword>
<evidence type="ECO:0000256" key="5">
    <source>
        <dbReference type="ARBA" id="ARBA00022989"/>
    </source>
</evidence>
<comment type="caution">
    <text evidence="11">The sequence shown here is derived from an EMBL/GenBank/DDBJ whole genome shotgun (WGS) entry which is preliminary data.</text>
</comment>
<keyword evidence="12" id="KW-1185">Reference proteome</keyword>
<keyword evidence="4 10" id="KW-0812">Transmembrane</keyword>
<name>I8AH42_9BACL</name>
<dbReference type="PATRIC" id="fig|1196324.3.peg.2422"/>
<dbReference type="eggNOG" id="COG4839">
    <property type="taxonomic scope" value="Bacteria"/>
</dbReference>
<evidence type="ECO:0000256" key="8">
    <source>
        <dbReference type="NCBIfam" id="TIGR02209"/>
    </source>
</evidence>
<proteinExistence type="predicted"/>
<evidence type="ECO:0000256" key="4">
    <source>
        <dbReference type="ARBA" id="ARBA00022692"/>
    </source>
</evidence>
<dbReference type="GO" id="GO:0005886">
    <property type="term" value="C:plasma membrane"/>
    <property type="evidence" value="ECO:0007669"/>
    <property type="project" value="UniProtKB-SubCell"/>
</dbReference>
<accession>I8AH42</accession>
<dbReference type="RefSeq" id="WP_007202447.1">
    <property type="nucleotide sequence ID" value="NZ_AKKV01000027.1"/>
</dbReference>
<evidence type="ECO:0000256" key="10">
    <source>
        <dbReference type="SAM" id="Phobius"/>
    </source>
</evidence>
<dbReference type="OrthoDB" id="2989137at2"/>
<gene>
    <name evidence="11" type="ORF">A374_11835</name>
</gene>
<evidence type="ECO:0000313" key="11">
    <source>
        <dbReference type="EMBL" id="EIT84987.1"/>
    </source>
</evidence>
<comment type="subcellular location">
    <subcellularLocation>
        <location evidence="1">Cell membrane</location>
        <topology evidence="1">Single-pass type II membrane protein</topology>
    </subcellularLocation>
</comment>
<keyword evidence="7" id="KW-0131">Cell cycle</keyword>
<dbReference type="GO" id="GO:0051301">
    <property type="term" value="P:cell division"/>
    <property type="evidence" value="ECO:0007669"/>
    <property type="project" value="UniProtKB-KW"/>
</dbReference>
<organism evidence="11 12">
    <name type="scientific">Fictibacillus macauensis ZFHKF-1</name>
    <dbReference type="NCBI Taxonomy" id="1196324"/>
    <lineage>
        <taxon>Bacteria</taxon>
        <taxon>Bacillati</taxon>
        <taxon>Bacillota</taxon>
        <taxon>Bacilli</taxon>
        <taxon>Bacillales</taxon>
        <taxon>Fictibacillaceae</taxon>
        <taxon>Fictibacillus</taxon>
    </lineage>
</organism>
<dbReference type="Proteomes" id="UP000004080">
    <property type="component" value="Unassembled WGS sequence"/>
</dbReference>
<evidence type="ECO:0000256" key="1">
    <source>
        <dbReference type="ARBA" id="ARBA00004401"/>
    </source>
</evidence>
<dbReference type="InterPro" id="IPR007060">
    <property type="entry name" value="FtsL/DivIC"/>
</dbReference>
<evidence type="ECO:0000256" key="6">
    <source>
        <dbReference type="ARBA" id="ARBA00023136"/>
    </source>
</evidence>
<reference evidence="11 12" key="1">
    <citation type="journal article" date="2012" name="J. Bacteriol.">
        <title>Genome of Bacillus macauensis ZFHKF-1, a Long-Chain-Forming Bacterium.</title>
        <authorList>
            <person name="Cai L."/>
            <person name="Zhang T."/>
        </authorList>
    </citation>
    <scope>NUCLEOTIDE SEQUENCE [LARGE SCALE GENOMIC DNA]</scope>
    <source>
        <strain evidence="11 12">ZFHKF-1</strain>
    </source>
</reference>
<protein>
    <recommendedName>
        <fullName evidence="8">Cell division protein FtsL</fullName>
    </recommendedName>
</protein>
<evidence type="ECO:0000256" key="2">
    <source>
        <dbReference type="ARBA" id="ARBA00022475"/>
    </source>
</evidence>
<feature type="transmembrane region" description="Helical" evidence="10">
    <location>
        <begin position="41"/>
        <end position="62"/>
    </location>
</feature>
<dbReference type="NCBIfam" id="TIGR02209">
    <property type="entry name" value="ftsL_broad"/>
    <property type="match status" value="1"/>
</dbReference>
<evidence type="ECO:0000256" key="7">
    <source>
        <dbReference type="ARBA" id="ARBA00023306"/>
    </source>
</evidence>
<dbReference type="EMBL" id="AKKV01000027">
    <property type="protein sequence ID" value="EIT84987.1"/>
    <property type="molecule type" value="Genomic_DNA"/>
</dbReference>
<dbReference type="InterPro" id="IPR011922">
    <property type="entry name" value="Cell_div_FtsL"/>
</dbReference>
<keyword evidence="3 11" id="KW-0132">Cell division</keyword>
<keyword evidence="2" id="KW-1003">Cell membrane</keyword>
<dbReference type="STRING" id="1196324.A374_11835"/>
<sequence>MSNLAYQPQRKPSQEPQKTYVKQPQKVTGTRGSRITKGEKVIWIAAALLLMAGATMFISKYATIYKINASIKAEQSNVNEIERRTKDLESQKKELSNPSRIIEMAKKEGMSFDKKRVKH</sequence>
<evidence type="ECO:0000256" key="9">
    <source>
        <dbReference type="SAM" id="MobiDB-lite"/>
    </source>
</evidence>
<feature type="region of interest" description="Disordered" evidence="9">
    <location>
        <begin position="1"/>
        <end position="33"/>
    </location>
</feature>
<evidence type="ECO:0000313" key="12">
    <source>
        <dbReference type="Proteomes" id="UP000004080"/>
    </source>
</evidence>
<keyword evidence="6 10" id="KW-0472">Membrane</keyword>
<dbReference type="AlphaFoldDB" id="I8AH42"/>
<evidence type="ECO:0000256" key="3">
    <source>
        <dbReference type="ARBA" id="ARBA00022618"/>
    </source>
</evidence>
<dbReference type="Pfam" id="PF04977">
    <property type="entry name" value="DivIC"/>
    <property type="match status" value="1"/>
</dbReference>